<dbReference type="InterPro" id="IPR013154">
    <property type="entry name" value="ADH-like_N"/>
</dbReference>
<organism evidence="2 3">
    <name type="scientific">Cladophialophora chaetospira</name>
    <dbReference type="NCBI Taxonomy" id="386627"/>
    <lineage>
        <taxon>Eukaryota</taxon>
        <taxon>Fungi</taxon>
        <taxon>Dikarya</taxon>
        <taxon>Ascomycota</taxon>
        <taxon>Pezizomycotina</taxon>
        <taxon>Eurotiomycetes</taxon>
        <taxon>Chaetothyriomycetidae</taxon>
        <taxon>Chaetothyriales</taxon>
        <taxon>Herpotrichiellaceae</taxon>
        <taxon>Cladophialophora</taxon>
    </lineage>
</organism>
<dbReference type="CDD" id="cd08276">
    <property type="entry name" value="MDR7"/>
    <property type="match status" value="1"/>
</dbReference>
<accession>A0AA38X4I5</accession>
<keyword evidence="3" id="KW-1185">Reference proteome</keyword>
<dbReference type="EMBL" id="JAPDRK010000013">
    <property type="protein sequence ID" value="KAJ9606674.1"/>
    <property type="molecule type" value="Genomic_DNA"/>
</dbReference>
<proteinExistence type="predicted"/>
<sequence length="351" mass="37665">MPSAWQIAPSGPKNWRTLEGLDNLQLSHGVPKPVPGSRQVLVRIKAAGLNARDMMVISRDPIYPIETQPYLSPCADGAGMIEEAGPDSQWRVGDRVVLTPMDWPENKDVPTLEESKGMGAGAIQGTLREYAVVDDDRLVRAPSHLSFAELAALPAAAGTAVNALFYGPQPFKKGMTILAQGTGGVSACVIQIAAAAGATVVATSSADEKLETAKKLGATHVVNYRKTPEWSEEVLRITNGRGVDHVLDVAGAGTVEQSLLSTRHGGLVSVIGFLSDSKQVDLIPLLLFGAKTMRAIFQVRKDMMEKVVDLYEEHQLHPPVAAVYEWKDAKQAFRTLNNQSAIGKIVISVGE</sequence>
<gene>
    <name evidence="2" type="ORF">H2200_008682</name>
</gene>
<dbReference type="Pfam" id="PF00107">
    <property type="entry name" value="ADH_zinc_N"/>
    <property type="match status" value="1"/>
</dbReference>
<dbReference type="SUPFAM" id="SSF51735">
    <property type="entry name" value="NAD(P)-binding Rossmann-fold domains"/>
    <property type="match status" value="1"/>
</dbReference>
<comment type="caution">
    <text evidence="2">The sequence shown here is derived from an EMBL/GenBank/DDBJ whole genome shotgun (WGS) entry which is preliminary data.</text>
</comment>
<dbReference type="InterPro" id="IPR011032">
    <property type="entry name" value="GroES-like_sf"/>
</dbReference>
<evidence type="ECO:0000259" key="1">
    <source>
        <dbReference type="SMART" id="SM00829"/>
    </source>
</evidence>
<dbReference type="PANTHER" id="PTHR45033">
    <property type="match status" value="1"/>
</dbReference>
<dbReference type="SUPFAM" id="SSF50129">
    <property type="entry name" value="GroES-like"/>
    <property type="match status" value="1"/>
</dbReference>
<dbReference type="GO" id="GO:0016491">
    <property type="term" value="F:oxidoreductase activity"/>
    <property type="evidence" value="ECO:0007669"/>
    <property type="project" value="InterPro"/>
</dbReference>
<dbReference type="Gene3D" id="3.90.180.10">
    <property type="entry name" value="Medium-chain alcohol dehydrogenases, catalytic domain"/>
    <property type="match status" value="1"/>
</dbReference>
<evidence type="ECO:0000313" key="2">
    <source>
        <dbReference type="EMBL" id="KAJ9606674.1"/>
    </source>
</evidence>
<dbReference type="InterPro" id="IPR013149">
    <property type="entry name" value="ADH-like_C"/>
</dbReference>
<feature type="domain" description="Enoyl reductase (ER)" evidence="1">
    <location>
        <begin position="20"/>
        <end position="347"/>
    </location>
</feature>
<dbReference type="InterPro" id="IPR036291">
    <property type="entry name" value="NAD(P)-bd_dom_sf"/>
</dbReference>
<dbReference type="PANTHER" id="PTHR45033:SF1">
    <property type="entry name" value="OXIDOREDUCTASE (EUROFUNG)"/>
    <property type="match status" value="1"/>
</dbReference>
<name>A0AA38X4I5_9EURO</name>
<dbReference type="Gene3D" id="3.40.50.720">
    <property type="entry name" value="NAD(P)-binding Rossmann-like Domain"/>
    <property type="match status" value="1"/>
</dbReference>
<dbReference type="InterPro" id="IPR020843">
    <property type="entry name" value="ER"/>
</dbReference>
<dbReference type="AlphaFoldDB" id="A0AA38X4I5"/>
<dbReference type="Proteomes" id="UP001172673">
    <property type="component" value="Unassembled WGS sequence"/>
</dbReference>
<dbReference type="Pfam" id="PF08240">
    <property type="entry name" value="ADH_N"/>
    <property type="match status" value="1"/>
</dbReference>
<dbReference type="SMART" id="SM00829">
    <property type="entry name" value="PKS_ER"/>
    <property type="match status" value="1"/>
</dbReference>
<protein>
    <recommendedName>
        <fullName evidence="1">Enoyl reductase (ER) domain-containing protein</fullName>
    </recommendedName>
</protein>
<dbReference type="InterPro" id="IPR052711">
    <property type="entry name" value="Zinc_ADH-like"/>
</dbReference>
<evidence type="ECO:0000313" key="3">
    <source>
        <dbReference type="Proteomes" id="UP001172673"/>
    </source>
</evidence>
<reference evidence="2" key="1">
    <citation type="submission" date="2022-10" db="EMBL/GenBank/DDBJ databases">
        <title>Culturing micro-colonial fungi from biological soil crusts in the Mojave desert and describing Neophaeococcomyces mojavensis, and introducing the new genera and species Taxawa tesnikishii.</title>
        <authorList>
            <person name="Kurbessoian T."/>
            <person name="Stajich J.E."/>
        </authorList>
    </citation>
    <scope>NUCLEOTIDE SEQUENCE</scope>
    <source>
        <strain evidence="2">TK_41</strain>
    </source>
</reference>